<dbReference type="InterPro" id="IPR023809">
    <property type="entry name" value="Thiopep_bacteriocin_synth_dom"/>
</dbReference>
<dbReference type="NCBIfam" id="TIGR03891">
    <property type="entry name" value="thiopep_ocin"/>
    <property type="match status" value="1"/>
</dbReference>
<name>A0ABP4BWH5_9ACTN</name>
<dbReference type="Pfam" id="PF04738">
    <property type="entry name" value="Lant_dehydr_N"/>
    <property type="match status" value="1"/>
</dbReference>
<proteinExistence type="predicted"/>
<evidence type="ECO:0000259" key="1">
    <source>
        <dbReference type="Pfam" id="PF04738"/>
    </source>
</evidence>
<feature type="domain" description="Lantibiotic dehydratase N-terminal" evidence="1">
    <location>
        <begin position="2"/>
        <end position="505"/>
    </location>
</feature>
<comment type="caution">
    <text evidence="3">The sequence shown here is derived from an EMBL/GenBank/DDBJ whole genome shotgun (WGS) entry which is preliminary data.</text>
</comment>
<reference evidence="4" key="1">
    <citation type="journal article" date="2019" name="Int. J. Syst. Evol. Microbiol.">
        <title>The Global Catalogue of Microorganisms (GCM) 10K type strain sequencing project: providing services to taxonomists for standard genome sequencing and annotation.</title>
        <authorList>
            <consortium name="The Broad Institute Genomics Platform"/>
            <consortium name="The Broad Institute Genome Sequencing Center for Infectious Disease"/>
            <person name="Wu L."/>
            <person name="Ma J."/>
        </authorList>
    </citation>
    <scope>NUCLEOTIDE SEQUENCE [LARGE SCALE GENOMIC DNA]</scope>
    <source>
        <strain evidence="4">JCM 10696</strain>
    </source>
</reference>
<dbReference type="Proteomes" id="UP001500665">
    <property type="component" value="Unassembled WGS sequence"/>
</dbReference>
<evidence type="ECO:0000259" key="2">
    <source>
        <dbReference type="Pfam" id="PF14028"/>
    </source>
</evidence>
<dbReference type="InterPro" id="IPR006827">
    <property type="entry name" value="Lant_deHydtase_N"/>
</dbReference>
<gene>
    <name evidence="3" type="ORF">GCM10009550_41400</name>
</gene>
<protein>
    <submittedName>
        <fullName evidence="3">Lantibiotic dehydratase</fullName>
    </submittedName>
</protein>
<evidence type="ECO:0000313" key="4">
    <source>
        <dbReference type="Proteomes" id="UP001500665"/>
    </source>
</evidence>
<dbReference type="Pfam" id="PF14028">
    <property type="entry name" value="Lant_dehydr_C"/>
    <property type="match status" value="1"/>
</dbReference>
<feature type="domain" description="Thiopeptide-type bacteriocin biosynthesis" evidence="2">
    <location>
        <begin position="575"/>
        <end position="808"/>
    </location>
</feature>
<organism evidence="3 4">
    <name type="scientific">Actinocorallia libanotica</name>
    <dbReference type="NCBI Taxonomy" id="46162"/>
    <lineage>
        <taxon>Bacteria</taxon>
        <taxon>Bacillati</taxon>
        <taxon>Actinomycetota</taxon>
        <taxon>Actinomycetes</taxon>
        <taxon>Streptosporangiales</taxon>
        <taxon>Thermomonosporaceae</taxon>
        <taxon>Actinocorallia</taxon>
    </lineage>
</organism>
<sequence length="833" mass="89893">MRATRPVLAALEAARAPSRVGDLADTLAGAFPHAAPGQIATVLAELIGQNLLISSLNPPASSPDALGHVCAVLRRIAADDIPEAAELVQTLGALHEGISAAQPLLAEHGDDQAGETTEGLVSLRAEVVLDAHVDLPEQVAHEAARAAGALCRLSPYPFGTAAWRDYHARFVARYGTDQPVGVLELTGDSGLGFPAGYLGSGAGRAPRPFTRRDEKLLLLVQEAIADGGELLLTDALIADLADDQDAVLTWPDRVEIGVQVNAASLQDIDRGAFTLLVTGSPRTGSSMIGRHTQHLPQPARKALADTFNTTDPAAVAVQLSFPPLHRRNYPLAASIPLVDRILPLAEQPADPAIEHAARGVETMTVADLAVVAELDRFHLIHQPSGKRIEVRVPHALEATAHIGALARLLSEISTARGTLYAGFYFGAADRLPYLPRVRYRRTILAAARWLLPATALPAPTATTQVWDEALTQWRQRWSVPTCITVVEIDRKLPLDLEQPLHRHLLRTRLNQTSRLEIRETLSDHTWIGRAHELLLPLRLTTSSPASPALAASRPLEAVARSSWVSRLPAAATTVSAQLHTHPARWDELLTGYLPHLLESIPDLQGWWFRRHHDLRHPDRMPYLALYLQASSSDGYPVATGHLAAWTNELINQNLAAALVLDTYWPQPGRYGHGPALEAAHRLFTADSAAALAQIDLSLHTGIPTAAVTAASMLDLAAALAGNIDDGTLRLIADLPQQHGPLDPGLRDYALHLTHPTTDLTALPGGSQMISAWRRRATALADYREALAAGRDPIAALPVLLRDHQRRTLGASGEQTVLRLVRACALRHTRQTAR</sequence>
<accession>A0ABP4BWH5</accession>
<evidence type="ECO:0000313" key="3">
    <source>
        <dbReference type="EMBL" id="GAA0955921.1"/>
    </source>
</evidence>
<keyword evidence="4" id="KW-1185">Reference proteome</keyword>
<dbReference type="EMBL" id="BAAAHH010000017">
    <property type="protein sequence ID" value="GAA0955921.1"/>
    <property type="molecule type" value="Genomic_DNA"/>
</dbReference>